<feature type="region of interest" description="Disordered" evidence="1">
    <location>
        <begin position="107"/>
        <end position="140"/>
    </location>
</feature>
<dbReference type="VEuPathDB" id="VectorBase:CQUJHB007323"/>
<feature type="compositionally biased region" description="Pro residues" evidence="1">
    <location>
        <begin position="124"/>
        <end position="134"/>
    </location>
</feature>
<proteinExistence type="predicted"/>
<sequence length="454" mass="51062">MIGNLSKLNQLSFATLEACHGDLHNTAALDLSIRSVGDNAAESAADANGKRKLSEGSVDVDAEFAAGDDVAVQECPSKRKRNSPSPAAEDLADLPTPTFASVVAGVTSPTELPEQPAQSAVPPLAAPPVQPEPGLPVQATDPVVEEPSVSTVPSIHWKLNLFCPLLPLMVESHPAHLCLQFNILSQVIAQIVYVQPKLDKIPHCLKEIPHLPQPRTHLHLSRPTLAICLAFRIFNLPISKLFDATRCFRDPLLIQRRNCHHPTWITDAEPSRALHTFNLPCSKLFDATRCFRDPLLIQRRNYHHPTWITDAEPSRALRTFNLPCSKLFDATRCFRDPLLIQRRNCHHPTWITDAEPSRALRTFNLPCSKLFDATRCFRDPLLIQRRNCHHPTWITDAEPSRAFHIFNLPCSKLFDATRCFRDPLLIQRRNCHHPTWITDAEPSRALRIFNLPCR</sequence>
<dbReference type="VEuPathDB" id="VectorBase:CQUJHB006266"/>
<evidence type="ECO:0000313" key="3">
    <source>
        <dbReference type="EnsemblMetazoa" id="CPIJ018203-PA"/>
    </source>
</evidence>
<dbReference type="HOGENOM" id="CLU_603066_0_0_1"/>
<reference evidence="2" key="1">
    <citation type="submission" date="2007-03" db="EMBL/GenBank/DDBJ databases">
        <title>Annotation of Culex pipiens quinquefasciatus.</title>
        <authorList>
            <consortium name="The Broad Institute Genome Sequencing Platform"/>
            <person name="Atkinson P.W."/>
            <person name="Hemingway J."/>
            <person name="Christensen B.M."/>
            <person name="Higgs S."/>
            <person name="Kodira C."/>
            <person name="Hannick L."/>
            <person name="Megy K."/>
            <person name="O'Leary S."/>
            <person name="Pearson M."/>
            <person name="Haas B.J."/>
            <person name="Mauceli E."/>
            <person name="Wortman J.R."/>
            <person name="Lee N.H."/>
            <person name="Guigo R."/>
            <person name="Stanke M."/>
            <person name="Alvarado L."/>
            <person name="Amedeo P."/>
            <person name="Antoine C.H."/>
            <person name="Arensburger P."/>
            <person name="Bidwell S.L."/>
            <person name="Crawford M."/>
            <person name="Camaro F."/>
            <person name="Devon K."/>
            <person name="Engels R."/>
            <person name="Hammond M."/>
            <person name="Howarth C."/>
            <person name="Koehrsen M."/>
            <person name="Lawson D."/>
            <person name="Montgomery P."/>
            <person name="Nene V."/>
            <person name="Nusbaum C."/>
            <person name="Puiu D."/>
            <person name="Romero-Severson J."/>
            <person name="Severson D.W."/>
            <person name="Shumway M."/>
            <person name="Sisk P."/>
            <person name="Stolte C."/>
            <person name="Zeng Q."/>
            <person name="Eisenstadt E."/>
            <person name="Fraser-Liggett C."/>
            <person name="Strausberg R."/>
            <person name="Galagan J."/>
            <person name="Birren B."/>
            <person name="Collins F.H."/>
        </authorList>
    </citation>
    <scope>NUCLEOTIDE SEQUENCE [LARGE SCALE GENOMIC DNA]</scope>
    <source>
        <strain evidence="2">JHB</strain>
    </source>
</reference>
<feature type="region of interest" description="Disordered" evidence="1">
    <location>
        <begin position="75"/>
        <end position="94"/>
    </location>
</feature>
<dbReference type="InParanoid" id="B0XG40"/>
<protein>
    <submittedName>
        <fullName evidence="2">Proline-rich protein PRP2</fullName>
    </submittedName>
</protein>
<dbReference type="EMBL" id="DS232986">
    <property type="protein sequence ID" value="EDS27215.1"/>
    <property type="molecule type" value="Genomic_DNA"/>
</dbReference>
<evidence type="ECO:0000313" key="2">
    <source>
        <dbReference type="EMBL" id="EDS27215.1"/>
    </source>
</evidence>
<keyword evidence="4" id="KW-1185">Reference proteome</keyword>
<evidence type="ECO:0000256" key="1">
    <source>
        <dbReference type="SAM" id="MobiDB-lite"/>
    </source>
</evidence>
<dbReference type="STRING" id="7176.B0XG40"/>
<organism>
    <name type="scientific">Culex quinquefasciatus</name>
    <name type="common">Southern house mosquito</name>
    <name type="synonym">Culex pungens</name>
    <dbReference type="NCBI Taxonomy" id="7176"/>
    <lineage>
        <taxon>Eukaryota</taxon>
        <taxon>Metazoa</taxon>
        <taxon>Ecdysozoa</taxon>
        <taxon>Arthropoda</taxon>
        <taxon>Hexapoda</taxon>
        <taxon>Insecta</taxon>
        <taxon>Pterygota</taxon>
        <taxon>Neoptera</taxon>
        <taxon>Endopterygota</taxon>
        <taxon>Diptera</taxon>
        <taxon>Nematocera</taxon>
        <taxon>Culicoidea</taxon>
        <taxon>Culicidae</taxon>
        <taxon>Culicinae</taxon>
        <taxon>Culicini</taxon>
        <taxon>Culex</taxon>
        <taxon>Culex</taxon>
    </lineage>
</organism>
<dbReference type="AlphaFoldDB" id="B0XG40"/>
<reference evidence="3" key="2">
    <citation type="submission" date="2020-05" db="UniProtKB">
        <authorList>
            <consortium name="EnsemblMetazoa"/>
        </authorList>
    </citation>
    <scope>IDENTIFICATION</scope>
    <source>
        <strain evidence="3">JHB</strain>
    </source>
</reference>
<evidence type="ECO:0000313" key="4">
    <source>
        <dbReference type="Proteomes" id="UP000002320"/>
    </source>
</evidence>
<dbReference type="VEuPathDB" id="VectorBase:CPIJ018203"/>
<dbReference type="EnsemblMetazoa" id="CPIJ018203-RA">
    <property type="protein sequence ID" value="CPIJ018203-PA"/>
    <property type="gene ID" value="CPIJ018203"/>
</dbReference>
<dbReference type="KEGG" id="cqu:CpipJ_CPIJ018203"/>
<dbReference type="Proteomes" id="UP000002320">
    <property type="component" value="Unassembled WGS sequence"/>
</dbReference>
<accession>B0XG40</accession>
<gene>
    <name evidence="3" type="primary">6052321</name>
    <name evidence="2" type="ORF">CpipJ_CPIJ018203</name>
</gene>
<name>B0XG40_CULQU</name>